<sequence>MFAELVMLVFLYDYPSYQIFMNAFQLYALLPVPFANLHLPTAIVRVTLALWHFMPHNYTSYTGNTKQSDPVSMANLIPSMDIFYMIVLAQGSLYIVACVAEVFSIIPWRSLARRSGFRGRQGVESISLYYGTKIFSKLHTSRDATTGLINMLEWEYTTNILSAAKDILPELGMSMIGILISYDQGNCIEISKVEDLIPKIIQFTCYTNNGMLNTDEVQQKILICSSLILIRRFAITNGMSITDSLASYDRSNRMEISKVEDHIPKIIQFTCYINNGTHNTNEVQQRIPMRLFITESDKEALRILEDNHSCPQLWEPSIDIIAIFALDEDAKNEIGSAKVMIGKLMNVFLGQDGATNMQYDQQLRAAAREALANLCMESIANCLAVLEEPGYELVKDLGDMISDDEYSYVVTHLLHNLYAHSSDEMLHLGV</sequence>
<dbReference type="PANTHER" id="PTHR33115:SF43">
    <property type="entry name" value="BLE2 PROTEIN"/>
    <property type="match status" value="1"/>
</dbReference>
<dbReference type="AlphaFoldDB" id="A0AAQ3T6Y6"/>
<evidence type="ECO:0000313" key="2">
    <source>
        <dbReference type="Proteomes" id="UP001341281"/>
    </source>
</evidence>
<evidence type="ECO:0000313" key="1">
    <source>
        <dbReference type="EMBL" id="WVZ66399.1"/>
    </source>
</evidence>
<accession>A0AAQ3T6Y6</accession>
<proteinExistence type="predicted"/>
<reference evidence="1 2" key="1">
    <citation type="submission" date="2024-02" db="EMBL/GenBank/DDBJ databases">
        <title>High-quality chromosome-scale genome assembly of Pensacola bahiagrass (Paspalum notatum Flugge var. saurae).</title>
        <authorList>
            <person name="Vega J.M."/>
            <person name="Podio M."/>
            <person name="Orjuela J."/>
            <person name="Siena L.A."/>
            <person name="Pessino S.C."/>
            <person name="Combes M.C."/>
            <person name="Mariac C."/>
            <person name="Albertini E."/>
            <person name="Pupilli F."/>
            <person name="Ortiz J.P.A."/>
            <person name="Leblanc O."/>
        </authorList>
    </citation>
    <scope>NUCLEOTIDE SEQUENCE [LARGE SCALE GENOMIC DNA]</scope>
    <source>
        <strain evidence="1">R1</strain>
        <tissue evidence="1">Leaf</tissue>
    </source>
</reference>
<protein>
    <submittedName>
        <fullName evidence="1">Uncharacterized protein</fullName>
    </submittedName>
</protein>
<gene>
    <name evidence="1" type="ORF">U9M48_015619</name>
</gene>
<keyword evidence="2" id="KW-1185">Reference proteome</keyword>
<dbReference type="EMBL" id="CP144747">
    <property type="protein sequence ID" value="WVZ66399.1"/>
    <property type="molecule type" value="Genomic_DNA"/>
</dbReference>
<dbReference type="Proteomes" id="UP001341281">
    <property type="component" value="Chromosome 03"/>
</dbReference>
<name>A0AAQ3T6Y6_PASNO</name>
<dbReference type="PANTHER" id="PTHR33115">
    <property type="entry name" value="ARM REPEAT SUPERFAMILY PROTEIN"/>
    <property type="match status" value="1"/>
</dbReference>
<organism evidence="1 2">
    <name type="scientific">Paspalum notatum var. saurae</name>
    <dbReference type="NCBI Taxonomy" id="547442"/>
    <lineage>
        <taxon>Eukaryota</taxon>
        <taxon>Viridiplantae</taxon>
        <taxon>Streptophyta</taxon>
        <taxon>Embryophyta</taxon>
        <taxon>Tracheophyta</taxon>
        <taxon>Spermatophyta</taxon>
        <taxon>Magnoliopsida</taxon>
        <taxon>Liliopsida</taxon>
        <taxon>Poales</taxon>
        <taxon>Poaceae</taxon>
        <taxon>PACMAD clade</taxon>
        <taxon>Panicoideae</taxon>
        <taxon>Andropogonodae</taxon>
        <taxon>Paspaleae</taxon>
        <taxon>Paspalinae</taxon>
        <taxon>Paspalum</taxon>
    </lineage>
</organism>